<dbReference type="PANTHER" id="PTHR39192">
    <property type="entry name" value="IRON UPTAKE SYSTEM COMPONENT EFEO"/>
    <property type="match status" value="1"/>
</dbReference>
<dbReference type="InterPro" id="IPR028096">
    <property type="entry name" value="EfeO_Cupredoxin"/>
</dbReference>
<gene>
    <name evidence="2" type="ORF">CWS72_00450</name>
</gene>
<protein>
    <submittedName>
        <fullName evidence="2">Ferrous iron transporter</fullName>
    </submittedName>
</protein>
<proteinExistence type="predicted"/>
<dbReference type="InterPro" id="IPR008972">
    <property type="entry name" value="Cupredoxin"/>
</dbReference>
<dbReference type="RefSeq" id="WP_101248588.1">
    <property type="nucleotide sequence ID" value="NZ_PIUM01000001.1"/>
</dbReference>
<dbReference type="PANTHER" id="PTHR39192:SF1">
    <property type="entry name" value="IRON UPTAKE SYSTEM COMPONENT EFEO"/>
    <property type="match status" value="1"/>
</dbReference>
<dbReference type="CDD" id="cd14656">
    <property type="entry name" value="Imelysin-like_EfeO"/>
    <property type="match status" value="1"/>
</dbReference>
<dbReference type="SUPFAM" id="SSF49503">
    <property type="entry name" value="Cupredoxins"/>
    <property type="match status" value="1"/>
</dbReference>
<reference evidence="3" key="1">
    <citation type="submission" date="2017-12" db="EMBL/GenBank/DDBJ databases">
        <title>Draft genome sequence of Telmatospirillum siberiense 26-4b1T, an acidotolerant peatland alphaproteobacterium potentially involved in sulfur cycling.</title>
        <authorList>
            <person name="Hausmann B."/>
            <person name="Pjevac P."/>
            <person name="Schreck K."/>
            <person name="Herbold C.W."/>
            <person name="Daims H."/>
            <person name="Wagner M."/>
            <person name="Pester M."/>
            <person name="Loy A."/>
        </authorList>
    </citation>
    <scope>NUCLEOTIDE SEQUENCE [LARGE SCALE GENOMIC DNA]</scope>
    <source>
        <strain evidence="3">26-4b1</strain>
    </source>
</reference>
<name>A0A2N3Q117_9PROT</name>
<dbReference type="InterPro" id="IPR034981">
    <property type="entry name" value="Imelysin-like_EfeO/Algp7"/>
</dbReference>
<dbReference type="Pfam" id="PF13473">
    <property type="entry name" value="Cupredoxin_1"/>
    <property type="match status" value="1"/>
</dbReference>
<dbReference type="EMBL" id="PIUM01000001">
    <property type="protein sequence ID" value="PKU26358.1"/>
    <property type="molecule type" value="Genomic_DNA"/>
</dbReference>
<dbReference type="Proteomes" id="UP000233293">
    <property type="component" value="Unassembled WGS sequence"/>
</dbReference>
<dbReference type="AlphaFoldDB" id="A0A2N3Q117"/>
<dbReference type="OrthoDB" id="7348379at2"/>
<keyword evidence="3" id="KW-1185">Reference proteome</keyword>
<organism evidence="2 3">
    <name type="scientific">Telmatospirillum siberiense</name>
    <dbReference type="NCBI Taxonomy" id="382514"/>
    <lineage>
        <taxon>Bacteria</taxon>
        <taxon>Pseudomonadati</taxon>
        <taxon>Pseudomonadota</taxon>
        <taxon>Alphaproteobacteria</taxon>
        <taxon>Rhodospirillales</taxon>
        <taxon>Rhodospirillaceae</taxon>
        <taxon>Telmatospirillum</taxon>
    </lineage>
</organism>
<comment type="caution">
    <text evidence="2">The sequence shown here is derived from an EMBL/GenBank/DDBJ whole genome shotgun (WGS) entry which is preliminary data.</text>
</comment>
<evidence type="ECO:0000259" key="1">
    <source>
        <dbReference type="Pfam" id="PF13473"/>
    </source>
</evidence>
<feature type="domain" description="EfeO-type cupredoxin-like" evidence="1">
    <location>
        <begin position="48"/>
        <end position="139"/>
    </location>
</feature>
<evidence type="ECO:0000313" key="2">
    <source>
        <dbReference type="EMBL" id="PKU26358.1"/>
    </source>
</evidence>
<dbReference type="InterPro" id="IPR050894">
    <property type="entry name" value="EfeM/EfeO_iron_uptake"/>
</dbReference>
<dbReference type="Gene3D" id="1.20.1420.20">
    <property type="entry name" value="M75 peptidase, HXXE motif"/>
    <property type="match status" value="1"/>
</dbReference>
<dbReference type="Gene3D" id="2.60.40.420">
    <property type="entry name" value="Cupredoxins - blue copper proteins"/>
    <property type="match status" value="1"/>
</dbReference>
<dbReference type="InterPro" id="IPR038352">
    <property type="entry name" value="Imelysin_sf"/>
</dbReference>
<sequence>MPFTRSQRRWGAGISVFILAAAGMIGAYTVEKSRRLQLKASAETASPVKPAAAREITVTVTAKTCEPAHLTAPAGKIAFRIVNQSQRVLEWEILKGVMVVDERENIAPGFAQTLTTTLQAGDYEITCGLLGNPRGTLTVTADGAAGAGRPVKPTPVELIGPTVEYKVFISLEADDLIDALRDLADAAKTGDLTAARSAYAQARSHYLRIATTAGLFDDLDKTITEDLLQAGKTLFPQHVPQGLPPAADRLAADAAALQTRLRDLSVPPGKMVAGAAAQVRAIGDGKDGLNAQEPPDLRARLDGVRKIVALLRPLSERTDPALSGRIDATVTALQEALIRPHGGTPAANDALRRQIGELADDLTKLGSALGLS</sequence>
<accession>A0A2N3Q117</accession>
<evidence type="ECO:0000313" key="3">
    <source>
        <dbReference type="Proteomes" id="UP000233293"/>
    </source>
</evidence>